<evidence type="ECO:0000313" key="2">
    <source>
        <dbReference type="EMBL" id="MFD2551828.1"/>
    </source>
</evidence>
<feature type="chain" id="PRO_5046558871" description="Lipocalin-like domain-containing protein" evidence="1">
    <location>
        <begin position="27"/>
        <end position="138"/>
    </location>
</feature>
<protein>
    <recommendedName>
        <fullName evidence="4">Lipocalin-like domain-containing protein</fullName>
    </recommendedName>
</protein>
<keyword evidence="1" id="KW-0732">Signal</keyword>
<feature type="signal peptide" evidence="1">
    <location>
        <begin position="1"/>
        <end position="26"/>
    </location>
</feature>
<keyword evidence="3" id="KW-1185">Reference proteome</keyword>
<evidence type="ECO:0008006" key="4">
    <source>
        <dbReference type="Google" id="ProtNLM"/>
    </source>
</evidence>
<dbReference type="RefSeq" id="WP_376893356.1">
    <property type="nucleotide sequence ID" value="NZ_JBHULS010000003.1"/>
</dbReference>
<evidence type="ECO:0000256" key="1">
    <source>
        <dbReference type="SAM" id="SignalP"/>
    </source>
</evidence>
<accession>A0ABW5KTQ5</accession>
<dbReference type="Proteomes" id="UP001597472">
    <property type="component" value="Unassembled WGS sequence"/>
</dbReference>
<name>A0ABW5KTQ5_9FLAO</name>
<sequence>MKKHNFIYVVSLATLLLVACSSSDDAGTSEDIIIGKWRAIEKYESNQAVDLPLCLPHIFVDYKPDNTVDGGKILSDSFPESCNQTLFDSGIIWENLGNGNYHIGTVNETGRIYNIFKEGVNLVEINPDGITKIIYEPY</sequence>
<organism evidence="2 3">
    <name type="scientific">Bizionia sediminis</name>
    <dbReference type="NCBI Taxonomy" id="1737064"/>
    <lineage>
        <taxon>Bacteria</taxon>
        <taxon>Pseudomonadati</taxon>
        <taxon>Bacteroidota</taxon>
        <taxon>Flavobacteriia</taxon>
        <taxon>Flavobacteriales</taxon>
        <taxon>Flavobacteriaceae</taxon>
        <taxon>Bizionia</taxon>
    </lineage>
</organism>
<proteinExistence type="predicted"/>
<gene>
    <name evidence="2" type="ORF">ACFSQP_08370</name>
</gene>
<dbReference type="EMBL" id="JBHULS010000003">
    <property type="protein sequence ID" value="MFD2551828.1"/>
    <property type="molecule type" value="Genomic_DNA"/>
</dbReference>
<dbReference type="PROSITE" id="PS51257">
    <property type="entry name" value="PROKAR_LIPOPROTEIN"/>
    <property type="match status" value="1"/>
</dbReference>
<comment type="caution">
    <text evidence="2">The sequence shown here is derived from an EMBL/GenBank/DDBJ whole genome shotgun (WGS) entry which is preliminary data.</text>
</comment>
<evidence type="ECO:0000313" key="3">
    <source>
        <dbReference type="Proteomes" id="UP001597472"/>
    </source>
</evidence>
<reference evidence="3" key="1">
    <citation type="journal article" date="2019" name="Int. J. Syst. Evol. Microbiol.">
        <title>The Global Catalogue of Microorganisms (GCM) 10K type strain sequencing project: providing services to taxonomists for standard genome sequencing and annotation.</title>
        <authorList>
            <consortium name="The Broad Institute Genomics Platform"/>
            <consortium name="The Broad Institute Genome Sequencing Center for Infectious Disease"/>
            <person name="Wu L."/>
            <person name="Ma J."/>
        </authorList>
    </citation>
    <scope>NUCLEOTIDE SEQUENCE [LARGE SCALE GENOMIC DNA]</scope>
    <source>
        <strain evidence="3">KCTC 42587</strain>
    </source>
</reference>